<dbReference type="InterPro" id="IPR002942">
    <property type="entry name" value="S4_RNA-bd"/>
</dbReference>
<evidence type="ECO:0000259" key="4">
    <source>
        <dbReference type="SMART" id="SM00363"/>
    </source>
</evidence>
<dbReference type="PANTHER" id="PTHR32319">
    <property type="entry name" value="BACTERIAL HEMOLYSIN-LIKE PROTEIN"/>
    <property type="match status" value="1"/>
</dbReference>
<dbReference type="InterPro" id="IPR047048">
    <property type="entry name" value="TlyA"/>
</dbReference>
<dbReference type="NCBIfam" id="TIGR00478">
    <property type="entry name" value="tly"/>
    <property type="match status" value="1"/>
</dbReference>
<dbReference type="CDD" id="cd00165">
    <property type="entry name" value="S4"/>
    <property type="match status" value="1"/>
</dbReference>
<dbReference type="Proteomes" id="UP000252893">
    <property type="component" value="Unassembled WGS sequence"/>
</dbReference>
<evidence type="ECO:0000313" key="6">
    <source>
        <dbReference type="Proteomes" id="UP000252893"/>
    </source>
</evidence>
<dbReference type="PANTHER" id="PTHR32319:SF0">
    <property type="entry name" value="BACTERIAL HEMOLYSIN-LIKE PROTEIN"/>
    <property type="match status" value="1"/>
</dbReference>
<keyword evidence="6" id="KW-1185">Reference proteome</keyword>
<dbReference type="OrthoDB" id="9784736at2"/>
<reference evidence="5 6" key="1">
    <citation type="submission" date="2018-06" db="EMBL/GenBank/DDBJ databases">
        <title>Genomic Encyclopedia of Type Strains, Phase IV (KMG-IV): sequencing the most valuable type-strain genomes for metagenomic binning, comparative biology and taxonomic classification.</title>
        <authorList>
            <person name="Goeker M."/>
        </authorList>
    </citation>
    <scope>NUCLEOTIDE SEQUENCE [LARGE SCALE GENOMIC DNA]</scope>
    <source>
        <strain evidence="5 6">DSM 25619</strain>
    </source>
</reference>
<comment type="similarity">
    <text evidence="2">Belongs to the TlyA family.</text>
</comment>
<dbReference type="AlphaFoldDB" id="A0A366E950"/>
<keyword evidence="5" id="KW-0808">Transferase</keyword>
<dbReference type="PIRSF" id="PIRSF005578">
    <property type="entry name" value="TlyA"/>
    <property type="match status" value="1"/>
</dbReference>
<dbReference type="InterPro" id="IPR002877">
    <property type="entry name" value="RNA_MeTrfase_FtsJ_dom"/>
</dbReference>
<keyword evidence="5" id="KW-0489">Methyltransferase</keyword>
<dbReference type="Gene3D" id="3.40.50.150">
    <property type="entry name" value="Vaccinia Virus protein VP39"/>
    <property type="match status" value="1"/>
</dbReference>
<organism evidence="5 6">
    <name type="scientific">Pseudochrobactrum asaccharolyticum</name>
    <dbReference type="NCBI Taxonomy" id="354351"/>
    <lineage>
        <taxon>Bacteria</taxon>
        <taxon>Pseudomonadati</taxon>
        <taxon>Pseudomonadota</taxon>
        <taxon>Alphaproteobacteria</taxon>
        <taxon>Hyphomicrobiales</taxon>
        <taxon>Brucellaceae</taxon>
        <taxon>Pseudochrobactrum</taxon>
    </lineage>
</organism>
<sequence>MNEKTDKIRLDQALVERGLFASRSRARDAVARGTVRVNGQVVTKAGQIVTAQAELAVDDPASRFVSRAALKLTAALDHFGFEVEGKAALDIGASTGGFTQVLLERGAEHVICVDVGHDQLHETLRGDKRVTNLEGLNARVLDVSHLQERKIEIVVSDVSFISLKLALPKALDLCADGGWCLLLVKPQFEAGREAIGKGGILKDPSQGEKIAQDLQAWLNEQSGWQALGFCASPITGGDGNQEYILAGKKNRIAAVKDDV</sequence>
<dbReference type="CDD" id="cd02440">
    <property type="entry name" value="AdoMet_MTases"/>
    <property type="match status" value="1"/>
</dbReference>
<evidence type="ECO:0000256" key="2">
    <source>
        <dbReference type="ARBA" id="ARBA00029460"/>
    </source>
</evidence>
<proteinExistence type="inferred from homology"/>
<dbReference type="InterPro" id="IPR004538">
    <property type="entry name" value="Hemolysin_A/TlyA"/>
</dbReference>
<dbReference type="Gene3D" id="3.10.290.10">
    <property type="entry name" value="RNA-binding S4 domain"/>
    <property type="match status" value="1"/>
</dbReference>
<dbReference type="SUPFAM" id="SSF55174">
    <property type="entry name" value="Alpha-L RNA-binding motif"/>
    <property type="match status" value="1"/>
</dbReference>
<feature type="domain" description="RNA-binding S4" evidence="4">
    <location>
        <begin position="8"/>
        <end position="71"/>
    </location>
</feature>
<protein>
    <submittedName>
        <fullName evidence="5">23S rRNA (Cytidine1920-2'-O)/16S rRNA (Cytidine1409-2'-O)-methyltransferase</fullName>
    </submittedName>
</protein>
<name>A0A366E950_9HYPH</name>
<dbReference type="RefSeq" id="WP_113942561.1">
    <property type="nucleotide sequence ID" value="NZ_JBHEEG010000003.1"/>
</dbReference>
<gene>
    <name evidence="5" type="ORF">DFR47_101214</name>
</gene>
<dbReference type="Pfam" id="PF01728">
    <property type="entry name" value="FtsJ"/>
    <property type="match status" value="1"/>
</dbReference>
<accession>A0A366E950</accession>
<dbReference type="InterPro" id="IPR036986">
    <property type="entry name" value="S4_RNA-bd_sf"/>
</dbReference>
<dbReference type="GO" id="GO:0008168">
    <property type="term" value="F:methyltransferase activity"/>
    <property type="evidence" value="ECO:0007669"/>
    <property type="project" value="UniProtKB-KW"/>
</dbReference>
<evidence type="ECO:0000256" key="1">
    <source>
        <dbReference type="ARBA" id="ARBA00022884"/>
    </source>
</evidence>
<dbReference type="InterPro" id="IPR029063">
    <property type="entry name" value="SAM-dependent_MTases_sf"/>
</dbReference>
<comment type="caution">
    <text evidence="5">The sequence shown here is derived from an EMBL/GenBank/DDBJ whole genome shotgun (WGS) entry which is preliminary data.</text>
</comment>
<dbReference type="GO" id="GO:0003723">
    <property type="term" value="F:RNA binding"/>
    <property type="evidence" value="ECO:0007669"/>
    <property type="project" value="UniProtKB-KW"/>
</dbReference>
<dbReference type="PROSITE" id="PS50889">
    <property type="entry name" value="S4"/>
    <property type="match status" value="1"/>
</dbReference>
<evidence type="ECO:0000256" key="3">
    <source>
        <dbReference type="PROSITE-ProRule" id="PRU00182"/>
    </source>
</evidence>
<evidence type="ECO:0000313" key="5">
    <source>
        <dbReference type="EMBL" id="RBO98615.1"/>
    </source>
</evidence>
<dbReference type="Pfam" id="PF01479">
    <property type="entry name" value="S4"/>
    <property type="match status" value="1"/>
</dbReference>
<dbReference type="GO" id="GO:0032259">
    <property type="term" value="P:methylation"/>
    <property type="evidence" value="ECO:0007669"/>
    <property type="project" value="UniProtKB-KW"/>
</dbReference>
<dbReference type="SUPFAM" id="SSF53335">
    <property type="entry name" value="S-adenosyl-L-methionine-dependent methyltransferases"/>
    <property type="match status" value="1"/>
</dbReference>
<dbReference type="SMART" id="SM00363">
    <property type="entry name" value="S4"/>
    <property type="match status" value="1"/>
</dbReference>
<dbReference type="EMBL" id="QNRH01000001">
    <property type="protein sequence ID" value="RBO98615.1"/>
    <property type="molecule type" value="Genomic_DNA"/>
</dbReference>
<keyword evidence="1 3" id="KW-0694">RNA-binding</keyword>